<feature type="domain" description="Reverse transcriptase Ty1/copia-type" evidence="2">
    <location>
        <begin position="431"/>
        <end position="598"/>
    </location>
</feature>
<evidence type="ECO:0000259" key="2">
    <source>
        <dbReference type="Pfam" id="PF07727"/>
    </source>
</evidence>
<dbReference type="AlphaFoldDB" id="A0AAW2LWW9"/>
<reference evidence="4" key="2">
    <citation type="journal article" date="2024" name="Plant">
        <title>Genomic evolution and insights into agronomic trait innovations of Sesamum species.</title>
        <authorList>
            <person name="Miao H."/>
            <person name="Wang L."/>
            <person name="Qu L."/>
            <person name="Liu H."/>
            <person name="Sun Y."/>
            <person name="Le M."/>
            <person name="Wang Q."/>
            <person name="Wei S."/>
            <person name="Zheng Y."/>
            <person name="Lin W."/>
            <person name="Duan Y."/>
            <person name="Cao H."/>
            <person name="Xiong S."/>
            <person name="Wang X."/>
            <person name="Wei L."/>
            <person name="Li C."/>
            <person name="Ma Q."/>
            <person name="Ju M."/>
            <person name="Zhao R."/>
            <person name="Li G."/>
            <person name="Mu C."/>
            <person name="Tian Q."/>
            <person name="Mei H."/>
            <person name="Zhang T."/>
            <person name="Gao T."/>
            <person name="Zhang H."/>
        </authorList>
    </citation>
    <scope>NUCLEOTIDE SEQUENCE</scope>
    <source>
        <strain evidence="4">KEN8</strain>
    </source>
</reference>
<feature type="region of interest" description="Disordered" evidence="1">
    <location>
        <begin position="299"/>
        <end position="367"/>
    </location>
</feature>
<dbReference type="Pfam" id="PF07727">
    <property type="entry name" value="RVT_2"/>
    <property type="match status" value="1"/>
</dbReference>
<dbReference type="InterPro" id="IPR043502">
    <property type="entry name" value="DNA/RNA_pol_sf"/>
</dbReference>
<feature type="compositionally biased region" description="Polar residues" evidence="1">
    <location>
        <begin position="344"/>
        <end position="361"/>
    </location>
</feature>
<accession>A0AAW2LWW9</accession>
<organism evidence="4">
    <name type="scientific">Sesamum calycinum</name>
    <dbReference type="NCBI Taxonomy" id="2727403"/>
    <lineage>
        <taxon>Eukaryota</taxon>
        <taxon>Viridiplantae</taxon>
        <taxon>Streptophyta</taxon>
        <taxon>Embryophyta</taxon>
        <taxon>Tracheophyta</taxon>
        <taxon>Spermatophyta</taxon>
        <taxon>Magnoliopsida</taxon>
        <taxon>eudicotyledons</taxon>
        <taxon>Gunneridae</taxon>
        <taxon>Pentapetalae</taxon>
        <taxon>asterids</taxon>
        <taxon>lamiids</taxon>
        <taxon>Lamiales</taxon>
        <taxon>Pedaliaceae</taxon>
        <taxon>Sesamum</taxon>
    </lineage>
</organism>
<dbReference type="PANTHER" id="PTHR37610:SF97">
    <property type="entry name" value="RETROTRANSPOSON GAG DOMAIN-CONTAINING PROTEIN"/>
    <property type="match status" value="1"/>
</dbReference>
<reference evidence="4" key="1">
    <citation type="submission" date="2020-06" db="EMBL/GenBank/DDBJ databases">
        <authorList>
            <person name="Li T."/>
            <person name="Hu X."/>
            <person name="Zhang T."/>
            <person name="Song X."/>
            <person name="Zhang H."/>
            <person name="Dai N."/>
            <person name="Sheng W."/>
            <person name="Hou X."/>
            <person name="Wei L."/>
        </authorList>
    </citation>
    <scope>NUCLEOTIDE SEQUENCE</scope>
    <source>
        <strain evidence="4">KEN8</strain>
        <tissue evidence="4">Leaf</tissue>
    </source>
</reference>
<evidence type="ECO:0000259" key="3">
    <source>
        <dbReference type="Pfam" id="PF14244"/>
    </source>
</evidence>
<feature type="domain" description="Retrotransposon Copia-like N-terminal" evidence="3">
    <location>
        <begin position="27"/>
        <end position="56"/>
    </location>
</feature>
<dbReference type="InterPro" id="IPR013103">
    <property type="entry name" value="RVT_2"/>
</dbReference>
<dbReference type="InterPro" id="IPR029472">
    <property type="entry name" value="Copia-like_N"/>
</dbReference>
<proteinExistence type="predicted"/>
<dbReference type="EMBL" id="JACGWM010000016">
    <property type="protein sequence ID" value="KAL0322331.1"/>
    <property type="molecule type" value="Genomic_DNA"/>
</dbReference>
<comment type="caution">
    <text evidence="4">The sequence shown here is derived from an EMBL/GenBank/DDBJ whole genome shotgun (WGS) entry which is preliminary data.</text>
</comment>
<feature type="compositionally biased region" description="Pro residues" evidence="1">
    <location>
        <begin position="314"/>
        <end position="325"/>
    </location>
</feature>
<dbReference type="Pfam" id="PF14244">
    <property type="entry name" value="Retrotran_gag_3"/>
    <property type="match status" value="1"/>
</dbReference>
<protein>
    <submittedName>
        <fullName evidence="4">Retrovirus-related Pol polyprotein from transposon TNT 1-94</fullName>
    </submittedName>
</protein>
<sequence length="642" mass="73032">MAGKGENLKSTKLENKFDDPNDPFYLHHLDQPGLMLVMQQLTDENYSIWSRVMLMAWERHGRCSSGDSVIELQPWKRYNDLIRAWIFNSISQHIGASIIYNDNAHEIWLDLKEQFSRTKGVHLFHIEEDIHNCKQENMSIGAYYTKLKGLWDELDVLNCIPTCTCGSMKEFLQFQQNQKTMKFLMELNEVYANVRGQILLMDSLPSINKAHFLILQDEKQRGISKGSAPLVEASAFSVILLKFVKRDKMQMPPVTDLIKKTIKDQRSGKMIGIGTEQGGLYYLDTSKIARCNAAYDDDGATPHALSNSEVSPPEQLPPEDSPNPPNIDVSTQEDSSPIIKPLDSPSNPQNYPSRLTRSTRIPNHLNKLSPKHSAFTLSLSTEKGQSSFKQAVRDPKWHLAMQQELDALKANGIWSLQPLPPGKKSIGYKWHRHLHQIDVNNAFLHGELDEDVFMSLPPGFGRKDETRVCKHHKSLYGLKQASRQWFIKLSSALEKAGFKKSNVDYSLFVQSQNDKFTTLLVYVDDVILAGNSLQDIEEAKLFLKNQFKLKDLRKLKYFLGIEVARSSKCIILSQQKYALEILEDVGYLGAKPASFPMEQNISLSKFEGDNVDDPSLYQRLVGRLIYLTVTRPNLAYAVHVLS</sequence>
<dbReference type="PANTHER" id="PTHR37610">
    <property type="entry name" value="CCHC-TYPE DOMAIN-CONTAINING PROTEIN"/>
    <property type="match status" value="1"/>
</dbReference>
<evidence type="ECO:0000256" key="1">
    <source>
        <dbReference type="SAM" id="MobiDB-lite"/>
    </source>
</evidence>
<gene>
    <name evidence="4" type="ORF">Scaly_2529500</name>
</gene>
<name>A0AAW2LWW9_9LAMI</name>
<dbReference type="SUPFAM" id="SSF56672">
    <property type="entry name" value="DNA/RNA polymerases"/>
    <property type="match status" value="1"/>
</dbReference>
<evidence type="ECO:0000313" key="4">
    <source>
        <dbReference type="EMBL" id="KAL0322331.1"/>
    </source>
</evidence>